<protein>
    <submittedName>
        <fullName evidence="1">Uncharacterized protein</fullName>
    </submittedName>
</protein>
<dbReference type="EMBL" id="BKCJ010285865">
    <property type="protein sequence ID" value="GEZ49543.1"/>
    <property type="molecule type" value="Genomic_DNA"/>
</dbReference>
<evidence type="ECO:0000313" key="1">
    <source>
        <dbReference type="EMBL" id="GEZ49543.1"/>
    </source>
</evidence>
<gene>
    <name evidence="1" type="ORF">Tci_521516</name>
</gene>
<comment type="caution">
    <text evidence="1">The sequence shown here is derived from an EMBL/GenBank/DDBJ whole genome shotgun (WGS) entry which is preliminary data.</text>
</comment>
<reference evidence="1" key="1">
    <citation type="journal article" date="2019" name="Sci. Rep.">
        <title>Draft genome of Tanacetum cinerariifolium, the natural source of mosquito coil.</title>
        <authorList>
            <person name="Yamashiro T."/>
            <person name="Shiraishi A."/>
            <person name="Satake H."/>
            <person name="Nakayama K."/>
        </authorList>
    </citation>
    <scope>NUCLEOTIDE SEQUENCE</scope>
</reference>
<organism evidence="1">
    <name type="scientific">Tanacetum cinerariifolium</name>
    <name type="common">Dalmatian daisy</name>
    <name type="synonym">Chrysanthemum cinerariifolium</name>
    <dbReference type="NCBI Taxonomy" id="118510"/>
    <lineage>
        <taxon>Eukaryota</taxon>
        <taxon>Viridiplantae</taxon>
        <taxon>Streptophyta</taxon>
        <taxon>Embryophyta</taxon>
        <taxon>Tracheophyta</taxon>
        <taxon>Spermatophyta</taxon>
        <taxon>Magnoliopsida</taxon>
        <taxon>eudicotyledons</taxon>
        <taxon>Gunneridae</taxon>
        <taxon>Pentapetalae</taxon>
        <taxon>asterids</taxon>
        <taxon>campanulids</taxon>
        <taxon>Asterales</taxon>
        <taxon>Asteraceae</taxon>
        <taxon>Asteroideae</taxon>
        <taxon>Anthemideae</taxon>
        <taxon>Anthemidinae</taxon>
        <taxon>Tanacetum</taxon>
    </lineage>
</organism>
<proteinExistence type="predicted"/>
<accession>A0A699IHZ8</accession>
<sequence>MSFVGYVELREIVHYELFSHDICFYEKRIGPISDSVIEKPSQNCEKGIQDDLFNANSATRTNNPFGQSKNVGLTPSLKKLEGDDDNFLLTKHDLPTPVSWLGSHIESLIAAMCV</sequence>
<dbReference type="AlphaFoldDB" id="A0A699IHZ8"/>
<name>A0A699IHZ8_TANCI</name>